<keyword evidence="1" id="KW-0645">Protease</keyword>
<reference evidence="4" key="1">
    <citation type="journal article" date="2012" name="Nat. Biotechnol.">
        <title>Draft genome sequence of pigeonpea (Cajanus cajan), an orphan legume crop of resource-poor farmers.</title>
        <authorList>
            <person name="Varshney R.K."/>
            <person name="Chen W."/>
            <person name="Li Y."/>
            <person name="Bharti A.K."/>
            <person name="Saxena R.K."/>
            <person name="Schlueter J.A."/>
            <person name="Donoghue M.T."/>
            <person name="Azam S."/>
            <person name="Fan G."/>
            <person name="Whaley A.M."/>
            <person name="Farmer A.D."/>
            <person name="Sheridan J."/>
            <person name="Iwata A."/>
            <person name="Tuteja R."/>
            <person name="Penmetsa R.V."/>
            <person name="Wu W."/>
            <person name="Upadhyaya H.D."/>
            <person name="Yang S.P."/>
            <person name="Shah T."/>
            <person name="Saxena K.B."/>
            <person name="Michael T."/>
            <person name="McCombie W.R."/>
            <person name="Yang B."/>
            <person name="Zhang G."/>
            <person name="Yang H."/>
            <person name="Wang J."/>
            <person name="Spillane C."/>
            <person name="Cook D.R."/>
            <person name="May G.D."/>
            <person name="Xu X."/>
            <person name="Jackson S.A."/>
        </authorList>
    </citation>
    <scope>NUCLEOTIDE SEQUENCE [LARGE SCALE GENOMIC DNA]</scope>
</reference>
<dbReference type="InterPro" id="IPR012337">
    <property type="entry name" value="RNaseH-like_sf"/>
</dbReference>
<dbReference type="Proteomes" id="UP000075243">
    <property type="component" value="Unassembled WGS sequence"/>
</dbReference>
<dbReference type="EMBL" id="KQ484267">
    <property type="protein sequence ID" value="KYP36109.1"/>
    <property type="molecule type" value="Genomic_DNA"/>
</dbReference>
<dbReference type="SUPFAM" id="SSF53098">
    <property type="entry name" value="Ribonuclease H-like"/>
    <property type="match status" value="1"/>
</dbReference>
<name>A0A151R0T4_CAJCA</name>
<dbReference type="InterPro" id="IPR043502">
    <property type="entry name" value="DNA/RNA_pol_sf"/>
</dbReference>
<gene>
    <name evidence="4" type="ORF">KK1_042787</name>
</gene>
<dbReference type="PANTHER" id="PTHR11439">
    <property type="entry name" value="GAG-POL-RELATED RETROTRANSPOSON"/>
    <property type="match status" value="1"/>
</dbReference>
<feature type="compositionally biased region" description="Polar residues" evidence="2">
    <location>
        <begin position="537"/>
        <end position="546"/>
    </location>
</feature>
<dbReference type="Gene3D" id="3.30.420.10">
    <property type="entry name" value="Ribonuclease H-like superfamily/Ribonuclease H"/>
    <property type="match status" value="1"/>
</dbReference>
<organism evidence="4 5">
    <name type="scientific">Cajanus cajan</name>
    <name type="common">Pigeon pea</name>
    <name type="synonym">Cajanus indicus</name>
    <dbReference type="NCBI Taxonomy" id="3821"/>
    <lineage>
        <taxon>Eukaryota</taxon>
        <taxon>Viridiplantae</taxon>
        <taxon>Streptophyta</taxon>
        <taxon>Embryophyta</taxon>
        <taxon>Tracheophyta</taxon>
        <taxon>Spermatophyta</taxon>
        <taxon>Magnoliopsida</taxon>
        <taxon>eudicotyledons</taxon>
        <taxon>Gunneridae</taxon>
        <taxon>Pentapetalae</taxon>
        <taxon>rosids</taxon>
        <taxon>fabids</taxon>
        <taxon>Fabales</taxon>
        <taxon>Fabaceae</taxon>
        <taxon>Papilionoideae</taxon>
        <taxon>50 kb inversion clade</taxon>
        <taxon>NPAAA clade</taxon>
        <taxon>indigoferoid/millettioid clade</taxon>
        <taxon>Phaseoleae</taxon>
        <taxon>Cajanus</taxon>
    </lineage>
</organism>
<proteinExistence type="predicted"/>
<accession>A0A151R0T4</accession>
<feature type="compositionally biased region" description="Polar residues" evidence="2">
    <location>
        <begin position="16"/>
        <end position="33"/>
    </location>
</feature>
<dbReference type="GO" id="GO:0004491">
    <property type="term" value="F:methylmalonate-semialdehyde dehydrogenase (acylating, NAD) activity"/>
    <property type="evidence" value="ECO:0007669"/>
    <property type="project" value="UniProtKB-EC"/>
</dbReference>
<feature type="region of interest" description="Disordered" evidence="2">
    <location>
        <begin position="1"/>
        <end position="37"/>
    </location>
</feature>
<dbReference type="Pfam" id="PF07727">
    <property type="entry name" value="RVT_2"/>
    <property type="match status" value="1"/>
</dbReference>
<dbReference type="Pfam" id="PF25597">
    <property type="entry name" value="SH3_retrovirus"/>
    <property type="match status" value="1"/>
</dbReference>
<dbReference type="EC" id="1.2.1.27" evidence="4"/>
<dbReference type="GO" id="GO:0004190">
    <property type="term" value="F:aspartic-type endopeptidase activity"/>
    <property type="evidence" value="ECO:0007669"/>
    <property type="project" value="UniProtKB-KW"/>
</dbReference>
<dbReference type="InterPro" id="IPR025724">
    <property type="entry name" value="GAG-pre-integrase_dom"/>
</dbReference>
<feature type="region of interest" description="Disordered" evidence="2">
    <location>
        <begin position="487"/>
        <end position="574"/>
    </location>
</feature>
<evidence type="ECO:0000313" key="4">
    <source>
        <dbReference type="EMBL" id="KYP36109.1"/>
    </source>
</evidence>
<dbReference type="PANTHER" id="PTHR11439:SF498">
    <property type="entry name" value="DNAK FAMILY PROTEIN"/>
    <property type="match status" value="1"/>
</dbReference>
<dbReference type="SUPFAM" id="SSF56672">
    <property type="entry name" value="DNA/RNA polymerases"/>
    <property type="match status" value="1"/>
</dbReference>
<evidence type="ECO:0000256" key="1">
    <source>
        <dbReference type="ARBA" id="ARBA00022750"/>
    </source>
</evidence>
<dbReference type="InterPro" id="IPR057670">
    <property type="entry name" value="SH3_retrovirus"/>
</dbReference>
<dbReference type="Gramene" id="C.cajan_40364.t">
    <property type="protein sequence ID" value="C.cajan_40364.t"/>
    <property type="gene ID" value="C.cajan_40364"/>
</dbReference>
<keyword evidence="1" id="KW-0378">Hydrolase</keyword>
<dbReference type="OMA" id="LASINQW"/>
<dbReference type="InterPro" id="IPR001584">
    <property type="entry name" value="Integrase_cat-core"/>
</dbReference>
<evidence type="ECO:0000256" key="2">
    <source>
        <dbReference type="SAM" id="MobiDB-lite"/>
    </source>
</evidence>
<dbReference type="PROSITE" id="PS50994">
    <property type="entry name" value="INTEGRASE"/>
    <property type="match status" value="1"/>
</dbReference>
<dbReference type="Pfam" id="PF00665">
    <property type="entry name" value="rve"/>
    <property type="match status" value="1"/>
</dbReference>
<dbReference type="Pfam" id="PF13976">
    <property type="entry name" value="gag_pre-integrs"/>
    <property type="match status" value="1"/>
</dbReference>
<dbReference type="AlphaFoldDB" id="A0A151R0T4"/>
<dbReference type="GO" id="GO:0003676">
    <property type="term" value="F:nucleic acid binding"/>
    <property type="evidence" value="ECO:0007669"/>
    <property type="project" value="InterPro"/>
</dbReference>
<dbReference type="InterPro" id="IPR054722">
    <property type="entry name" value="PolX-like_BBD"/>
</dbReference>
<protein>
    <submittedName>
        <fullName evidence="4">Retrovirus-related Pol polyprotein from transposon TNT 1-94</fullName>
        <ecNumber evidence="4">1.2.1.27</ecNumber>
    </submittedName>
</protein>
<sequence>MGFLNKASGSGGGSSETPSRANLSHSTPNQSHDSGLGSRSIFSINTTHTLNNLSHTTPWIIDSGATDHITTSIDLFFKYSEIKPLNINLPNGSIVQAHFSGSIQLSPDFVIHDVLFVPNFSFNLLSLPKLLLTAPCRVIFSNQFSNILCQIQDMNTLKMIGSANLKEGLFHLDIGKERRSSTNNATATPINNSNLWHFRLGHLSSNRLNVLNQQFPFISKHSNEVCDVCHFAKQKKLSYSPSSSRVSKIFDLIHMDIWGPFSKASIHGHKYFLTILDDFSRYTWVVLLKSKSEVKTHVHNFINLVENQYETKVKCIRSDNGPEFFLRDFFNSKGIIHQTSCVYTPQQNGRVERKHQHILNVARALMFQSKLPSNFWSYAIKHAIFLINRVPSPIISHKTPFELLNKIPPDFSMLKVFGCLCYASTHNQRHKFEPRSRKGIFMGFQNGTKGFVILDINTREILVSRNVIFHETSFPFHTSAPTSPFITQPSLTISPNPDILTTPPTSPNDTSPSQNPNPDASASPSSPAAPTSPFHDSISSYPTSTDFDIVPHHRSSSPAIPPPRRSERDIHPPPYLSEYQYKLPSLKSVQSSTRSIQNPCWREAMTCELKALELNHTWDVVETPSHVRPIGCKWVFKIKRLPNGSIERYKARLVAKGYSQIEGIDYFETFSPVVKMTTVRVVLALASINQWHIQQLDVSNAFLHGDLLEDVYMELPQGLTGYSSSHSCKLRKSLYGLKQSSRKWYEKLSNLLLSNGYKQAHSDHSLFTKRHGSAFTALLIYVDDIVLTGNSAAEITRIKHILHSNFHVKDLGQLKYFLGIEVAHSSKGISLCQRKYCLDLLSDSGMLGCKPSSTPMDSTLRLHDDASGYLDDPLPYRRLVGRLVYLTNTRPDIAFSTQQLSQFMSKPTNAHHAAAMRVLRYLKSCPGTGLFFPRVCPIQVSGFSDADWATCVASRRSITGYCFFIGNALISWKTKKQTTVSRSSSEAEYRALASATCELQWIIYLLRDLHISLSQISLLYCDNTSALHIAANPVFHERTKHLDIDCHIVREKTQAGLMKLLPVPSAKQLADIFTKALPPHAFKLNLSKLQLQNIFAPPACGGLTAEPYNSTAQIT</sequence>
<keyword evidence="1" id="KW-0064">Aspartyl protease</keyword>
<dbReference type="InterPro" id="IPR036397">
    <property type="entry name" value="RNaseH_sf"/>
</dbReference>
<dbReference type="CDD" id="cd09272">
    <property type="entry name" value="RNase_HI_RT_Ty1"/>
    <property type="match status" value="1"/>
</dbReference>
<evidence type="ECO:0000259" key="3">
    <source>
        <dbReference type="PROSITE" id="PS50994"/>
    </source>
</evidence>
<dbReference type="Pfam" id="PF22936">
    <property type="entry name" value="Pol_BBD"/>
    <property type="match status" value="1"/>
</dbReference>
<feature type="domain" description="Integrase catalytic" evidence="3">
    <location>
        <begin position="237"/>
        <end position="408"/>
    </location>
</feature>
<dbReference type="InterPro" id="IPR013103">
    <property type="entry name" value="RVT_2"/>
</dbReference>
<evidence type="ECO:0000313" key="5">
    <source>
        <dbReference type="Proteomes" id="UP000075243"/>
    </source>
</evidence>
<dbReference type="GO" id="GO:0015074">
    <property type="term" value="P:DNA integration"/>
    <property type="evidence" value="ECO:0007669"/>
    <property type="project" value="InterPro"/>
</dbReference>
<keyword evidence="4" id="KW-0560">Oxidoreductase</keyword>
<keyword evidence="5" id="KW-1185">Reference proteome</keyword>
<feature type="compositionally biased region" description="Low complexity" evidence="2">
    <location>
        <begin position="501"/>
        <end position="533"/>
    </location>
</feature>